<name>A0ABV9F1P6_9SPHN</name>
<feature type="domain" description="Glycosyltransferase 2-like" evidence="1">
    <location>
        <begin position="8"/>
        <end position="139"/>
    </location>
</feature>
<evidence type="ECO:0000313" key="3">
    <source>
        <dbReference type="Proteomes" id="UP001595957"/>
    </source>
</evidence>
<organism evidence="2 3">
    <name type="scientific">Sphingobium tyrosinilyticum</name>
    <dbReference type="NCBI Taxonomy" id="2715436"/>
    <lineage>
        <taxon>Bacteria</taxon>
        <taxon>Pseudomonadati</taxon>
        <taxon>Pseudomonadota</taxon>
        <taxon>Alphaproteobacteria</taxon>
        <taxon>Sphingomonadales</taxon>
        <taxon>Sphingomonadaceae</taxon>
        <taxon>Sphingobium</taxon>
    </lineage>
</organism>
<reference evidence="3" key="1">
    <citation type="journal article" date="2019" name="Int. J. Syst. Evol. Microbiol.">
        <title>The Global Catalogue of Microorganisms (GCM) 10K type strain sequencing project: providing services to taxonomists for standard genome sequencing and annotation.</title>
        <authorList>
            <consortium name="The Broad Institute Genomics Platform"/>
            <consortium name="The Broad Institute Genome Sequencing Center for Infectious Disease"/>
            <person name="Wu L."/>
            <person name="Ma J."/>
        </authorList>
    </citation>
    <scope>NUCLEOTIDE SEQUENCE [LARGE SCALE GENOMIC DNA]</scope>
    <source>
        <strain evidence="3">NBRC 103632</strain>
    </source>
</reference>
<proteinExistence type="predicted"/>
<evidence type="ECO:0000259" key="1">
    <source>
        <dbReference type="Pfam" id="PF00535"/>
    </source>
</evidence>
<dbReference type="Gene3D" id="3.90.550.10">
    <property type="entry name" value="Spore Coat Polysaccharide Biosynthesis Protein SpsA, Chain A"/>
    <property type="match status" value="1"/>
</dbReference>
<dbReference type="EMBL" id="JBHSFZ010000029">
    <property type="protein sequence ID" value="MFC4595123.1"/>
    <property type="molecule type" value="Genomic_DNA"/>
</dbReference>
<dbReference type="RefSeq" id="WP_380805314.1">
    <property type="nucleotide sequence ID" value="NZ_JBHSFZ010000029.1"/>
</dbReference>
<comment type="caution">
    <text evidence="2">The sequence shown here is derived from an EMBL/GenBank/DDBJ whole genome shotgun (WGS) entry which is preliminary data.</text>
</comment>
<accession>A0ABV9F1P6</accession>
<dbReference type="InterPro" id="IPR029044">
    <property type="entry name" value="Nucleotide-diphossugar_trans"/>
</dbReference>
<dbReference type="Pfam" id="PF00535">
    <property type="entry name" value="Glycos_transf_2"/>
    <property type="match status" value="1"/>
</dbReference>
<dbReference type="Proteomes" id="UP001595957">
    <property type="component" value="Unassembled WGS sequence"/>
</dbReference>
<dbReference type="PANTHER" id="PTHR22916">
    <property type="entry name" value="GLYCOSYLTRANSFERASE"/>
    <property type="match status" value="1"/>
</dbReference>
<dbReference type="PANTHER" id="PTHR22916:SF3">
    <property type="entry name" value="UDP-GLCNAC:BETAGAL BETA-1,3-N-ACETYLGLUCOSAMINYLTRANSFERASE-LIKE PROTEIN 1"/>
    <property type="match status" value="1"/>
</dbReference>
<sequence>MPHSPKVTVFMPVYNRAVFVAAAIESVLAQNFDDFELLIIDDGSTDDSMAVVGRYDDPRIRVEHNGQNRGIPFTRNRGLDLARGEYIALLDSDDRMAPRRLERQVTYLDCNPQITTLGGWVTKVNGKGRAVRNLIKPLHPDELKAWLLFRCCHANTSVMARTKALRDLRYDEDFAVSSDFELSVRLSEKYHAANMARTLTLMREHGGRITNSSGTKVQTAKVRIAERQLIALGVAFDEEDLARHCRLMRMKGKEWRDHPTFLDWAEGWLERLQRANARAGIYSQRALASVFGQVWFYSCLHASGTIGRRKALSRFTRSPLRKGVSASLIDNLAFALRG</sequence>
<dbReference type="InterPro" id="IPR001173">
    <property type="entry name" value="Glyco_trans_2-like"/>
</dbReference>
<keyword evidence="3" id="KW-1185">Reference proteome</keyword>
<evidence type="ECO:0000313" key="2">
    <source>
        <dbReference type="EMBL" id="MFC4595123.1"/>
    </source>
</evidence>
<gene>
    <name evidence="2" type="ORF">ACFO3E_13110</name>
</gene>
<protein>
    <submittedName>
        <fullName evidence="2">Glycosyltransferase family 2 protein</fullName>
    </submittedName>
</protein>
<dbReference type="SUPFAM" id="SSF53448">
    <property type="entry name" value="Nucleotide-diphospho-sugar transferases"/>
    <property type="match status" value="1"/>
</dbReference>